<evidence type="ECO:0000313" key="2">
    <source>
        <dbReference type="Proteomes" id="UP000308600"/>
    </source>
</evidence>
<gene>
    <name evidence="1" type="ORF">BDN72DRAFT_866118</name>
</gene>
<evidence type="ECO:0000313" key="1">
    <source>
        <dbReference type="EMBL" id="TFK58227.1"/>
    </source>
</evidence>
<dbReference type="Proteomes" id="UP000308600">
    <property type="component" value="Unassembled WGS sequence"/>
</dbReference>
<dbReference type="EMBL" id="ML209530">
    <property type="protein sequence ID" value="TFK58227.1"/>
    <property type="molecule type" value="Genomic_DNA"/>
</dbReference>
<accession>A0ACD2ZY13</accession>
<proteinExistence type="predicted"/>
<protein>
    <submittedName>
        <fullName evidence="1">Uncharacterized protein</fullName>
    </submittedName>
</protein>
<name>A0ACD2ZY13_9AGAR</name>
<reference evidence="1 2" key="1">
    <citation type="journal article" date="2019" name="Nat. Ecol. Evol.">
        <title>Megaphylogeny resolves global patterns of mushroom evolution.</title>
        <authorList>
            <person name="Varga T."/>
            <person name="Krizsan K."/>
            <person name="Foldi C."/>
            <person name="Dima B."/>
            <person name="Sanchez-Garcia M."/>
            <person name="Sanchez-Ramirez S."/>
            <person name="Szollosi G.J."/>
            <person name="Szarkandi J.G."/>
            <person name="Papp V."/>
            <person name="Albert L."/>
            <person name="Andreopoulos W."/>
            <person name="Angelini C."/>
            <person name="Antonin V."/>
            <person name="Barry K.W."/>
            <person name="Bougher N.L."/>
            <person name="Buchanan P."/>
            <person name="Buyck B."/>
            <person name="Bense V."/>
            <person name="Catcheside P."/>
            <person name="Chovatia M."/>
            <person name="Cooper J."/>
            <person name="Damon W."/>
            <person name="Desjardin D."/>
            <person name="Finy P."/>
            <person name="Geml J."/>
            <person name="Haridas S."/>
            <person name="Hughes K."/>
            <person name="Justo A."/>
            <person name="Karasinski D."/>
            <person name="Kautmanova I."/>
            <person name="Kiss B."/>
            <person name="Kocsube S."/>
            <person name="Kotiranta H."/>
            <person name="LaButti K.M."/>
            <person name="Lechner B.E."/>
            <person name="Liimatainen K."/>
            <person name="Lipzen A."/>
            <person name="Lukacs Z."/>
            <person name="Mihaltcheva S."/>
            <person name="Morgado L.N."/>
            <person name="Niskanen T."/>
            <person name="Noordeloos M.E."/>
            <person name="Ohm R.A."/>
            <person name="Ortiz-Santana B."/>
            <person name="Ovrebo C."/>
            <person name="Racz N."/>
            <person name="Riley R."/>
            <person name="Savchenko A."/>
            <person name="Shiryaev A."/>
            <person name="Soop K."/>
            <person name="Spirin V."/>
            <person name="Szebenyi C."/>
            <person name="Tomsovsky M."/>
            <person name="Tulloss R.E."/>
            <person name="Uehling J."/>
            <person name="Grigoriev I.V."/>
            <person name="Vagvolgyi C."/>
            <person name="Papp T."/>
            <person name="Martin F.M."/>
            <person name="Miettinen O."/>
            <person name="Hibbett D.S."/>
            <person name="Nagy L.G."/>
        </authorList>
    </citation>
    <scope>NUCLEOTIDE SEQUENCE [LARGE SCALE GENOMIC DNA]</scope>
    <source>
        <strain evidence="1 2">NL-1719</strain>
    </source>
</reference>
<organism evidence="1 2">
    <name type="scientific">Pluteus cervinus</name>
    <dbReference type="NCBI Taxonomy" id="181527"/>
    <lineage>
        <taxon>Eukaryota</taxon>
        <taxon>Fungi</taxon>
        <taxon>Dikarya</taxon>
        <taxon>Basidiomycota</taxon>
        <taxon>Agaricomycotina</taxon>
        <taxon>Agaricomycetes</taxon>
        <taxon>Agaricomycetidae</taxon>
        <taxon>Agaricales</taxon>
        <taxon>Pluteineae</taxon>
        <taxon>Pluteaceae</taxon>
        <taxon>Pluteus</taxon>
    </lineage>
</organism>
<sequence length="144" mass="14822">MLVPRRVVGACGGVGTLGVGGCWPVVRLPVAKRWAEGTGGRISARRGLWPVVCSRWLRGRRRGQEGGQGTGAGDVGDGGGSRARGTGDFRKRAEFEVHGNSVSRSPGLDPQPKIDGSGPEPGPSLTGPVLGQCSGIAPESDKVR</sequence>
<keyword evidence="2" id="KW-1185">Reference proteome</keyword>